<proteinExistence type="predicted"/>
<sequence length="436" mass="49323">MQSVIQQRDLLQSGLLSTCRELSRVTAELERSWREYDKLEGDVTLAKNNLLEQLEALGSPQTEPPSQQHVRIQKELWRIQDVMEALNKHKAQRNAVDGMNSYGPLSKHRNEGPDYRLYKSEPELTTVTEVDEGNGEDRSEHPSEHSANKGMSYPVGIVPPRTKSPVPDSSSIASYVTLRKSKKPDLRTERPRSAVEQQLCAGESGRPRMSVEEQLERIRRHQQGALREKKKGLSIRGGSQENTPSRSHSFTKENHFRSMQSQMRRRDEVISSDIQELEASLRQQEVVREQETPAEEIARLKEASQADHLNMDRELSVPDKVLIPERYVESDPEEALSPEQEADKQRKVDRIRALIAKNSMQNALPSVALSPEEETEEEVTIQEKEKMINISYELAAEASKRSKLVAVKSPSSSSPPLPQSPNSPPQLTDGSHFMCV</sequence>
<gene>
    <name evidence="1" type="ORF">E3U43_004306</name>
</gene>
<evidence type="ECO:0000313" key="2">
    <source>
        <dbReference type="Proteomes" id="UP000793456"/>
    </source>
</evidence>
<dbReference type="Proteomes" id="UP000793456">
    <property type="component" value="Chromosome XX"/>
</dbReference>
<evidence type="ECO:0000313" key="1">
    <source>
        <dbReference type="EMBL" id="TMS05056.1"/>
    </source>
</evidence>
<keyword evidence="2" id="KW-1185">Reference proteome</keyword>
<comment type="caution">
    <text evidence="1">The sequence shown here is derived from an EMBL/GenBank/DDBJ whole genome shotgun (WGS) entry which is preliminary data.</text>
</comment>
<dbReference type="EMBL" id="CM011693">
    <property type="protein sequence ID" value="TMS05056.1"/>
    <property type="molecule type" value="Genomic_DNA"/>
</dbReference>
<name>A0ACD3QEE5_LARCR</name>
<accession>A0ACD3QEE5</accession>
<reference evidence="1" key="1">
    <citation type="submission" date="2018-11" db="EMBL/GenBank/DDBJ databases">
        <title>The sequence and de novo assembly of Larimichthys crocea genome using PacBio and Hi-C technologies.</title>
        <authorList>
            <person name="Xu P."/>
            <person name="Chen B."/>
            <person name="Zhou Z."/>
            <person name="Ke Q."/>
            <person name="Wu Y."/>
            <person name="Bai H."/>
            <person name="Pu F."/>
        </authorList>
    </citation>
    <scope>NUCLEOTIDE SEQUENCE</scope>
    <source>
        <tissue evidence="1">Muscle</tissue>
    </source>
</reference>
<organism evidence="1 2">
    <name type="scientific">Larimichthys crocea</name>
    <name type="common">Large yellow croaker</name>
    <name type="synonym">Pseudosciaena crocea</name>
    <dbReference type="NCBI Taxonomy" id="215358"/>
    <lineage>
        <taxon>Eukaryota</taxon>
        <taxon>Metazoa</taxon>
        <taxon>Chordata</taxon>
        <taxon>Craniata</taxon>
        <taxon>Vertebrata</taxon>
        <taxon>Euteleostomi</taxon>
        <taxon>Actinopterygii</taxon>
        <taxon>Neopterygii</taxon>
        <taxon>Teleostei</taxon>
        <taxon>Neoteleostei</taxon>
        <taxon>Acanthomorphata</taxon>
        <taxon>Eupercaria</taxon>
        <taxon>Sciaenidae</taxon>
        <taxon>Larimichthys</taxon>
    </lineage>
</organism>
<protein>
    <submittedName>
        <fullName evidence="1">Uncharacterized protein</fullName>
    </submittedName>
</protein>